<gene>
    <name evidence="1" type="ORF">Sradi_6424500</name>
</gene>
<evidence type="ECO:0000313" key="1">
    <source>
        <dbReference type="EMBL" id="KAL0301477.1"/>
    </source>
</evidence>
<protein>
    <submittedName>
        <fullName evidence="1">Uncharacterized protein</fullName>
    </submittedName>
</protein>
<sequence>MRSVLRRTFVIPGRRRRMAHGFKRHYLQGCGTRFHRMETLLSRRRRVTIIYQLEQVQLSLKILGPLEATIADTGARSNSLLGSHAHQKVQEGSADKKTCSKLGEVQQSTKQQGRDLDVDMQWEEDHLLAETGTIQLQAGTRSLAI</sequence>
<dbReference type="AlphaFoldDB" id="A0AAW2K5K7"/>
<dbReference type="EMBL" id="JACGWJ010000030">
    <property type="protein sequence ID" value="KAL0301477.1"/>
    <property type="molecule type" value="Genomic_DNA"/>
</dbReference>
<reference evidence="1" key="2">
    <citation type="journal article" date="2024" name="Plant">
        <title>Genomic evolution and insights into agronomic trait innovations of Sesamum species.</title>
        <authorList>
            <person name="Miao H."/>
            <person name="Wang L."/>
            <person name="Qu L."/>
            <person name="Liu H."/>
            <person name="Sun Y."/>
            <person name="Le M."/>
            <person name="Wang Q."/>
            <person name="Wei S."/>
            <person name="Zheng Y."/>
            <person name="Lin W."/>
            <person name="Duan Y."/>
            <person name="Cao H."/>
            <person name="Xiong S."/>
            <person name="Wang X."/>
            <person name="Wei L."/>
            <person name="Li C."/>
            <person name="Ma Q."/>
            <person name="Ju M."/>
            <person name="Zhao R."/>
            <person name="Li G."/>
            <person name="Mu C."/>
            <person name="Tian Q."/>
            <person name="Mei H."/>
            <person name="Zhang T."/>
            <person name="Gao T."/>
            <person name="Zhang H."/>
        </authorList>
    </citation>
    <scope>NUCLEOTIDE SEQUENCE</scope>
    <source>
        <strain evidence="1">G02</strain>
    </source>
</reference>
<name>A0AAW2K5K7_SESRA</name>
<accession>A0AAW2K5K7</accession>
<proteinExistence type="predicted"/>
<reference evidence="1" key="1">
    <citation type="submission" date="2020-06" db="EMBL/GenBank/DDBJ databases">
        <authorList>
            <person name="Li T."/>
            <person name="Hu X."/>
            <person name="Zhang T."/>
            <person name="Song X."/>
            <person name="Zhang H."/>
            <person name="Dai N."/>
            <person name="Sheng W."/>
            <person name="Hou X."/>
            <person name="Wei L."/>
        </authorList>
    </citation>
    <scope>NUCLEOTIDE SEQUENCE</scope>
    <source>
        <strain evidence="1">G02</strain>
        <tissue evidence="1">Leaf</tissue>
    </source>
</reference>
<organism evidence="1">
    <name type="scientific">Sesamum radiatum</name>
    <name type="common">Black benniseed</name>
    <dbReference type="NCBI Taxonomy" id="300843"/>
    <lineage>
        <taxon>Eukaryota</taxon>
        <taxon>Viridiplantae</taxon>
        <taxon>Streptophyta</taxon>
        <taxon>Embryophyta</taxon>
        <taxon>Tracheophyta</taxon>
        <taxon>Spermatophyta</taxon>
        <taxon>Magnoliopsida</taxon>
        <taxon>eudicotyledons</taxon>
        <taxon>Gunneridae</taxon>
        <taxon>Pentapetalae</taxon>
        <taxon>asterids</taxon>
        <taxon>lamiids</taxon>
        <taxon>Lamiales</taxon>
        <taxon>Pedaliaceae</taxon>
        <taxon>Sesamum</taxon>
    </lineage>
</organism>
<comment type="caution">
    <text evidence="1">The sequence shown here is derived from an EMBL/GenBank/DDBJ whole genome shotgun (WGS) entry which is preliminary data.</text>
</comment>